<feature type="transmembrane region" description="Helical" evidence="9">
    <location>
        <begin position="85"/>
        <end position="114"/>
    </location>
</feature>
<proteinExistence type="inferred from homology"/>
<keyword evidence="5" id="KW-0500">Molybdenum</keyword>
<sequence>MHNQYNTITKMKTETLSTEPLPAGEEANVTRWNEYRGRYLDWCIVGFCIMGAAIVGITVLAIANITMTELADPAHLLKVAASSEVIGSILLTFGAGASAVILLILFGTPLAYVLARARPSRLKGAVESIVDIPLILPHTVAGLLVYLLFMRRGWLGAPLSEIGLAFEDALPGTIIAMLFVASPFYVNSMREGFEKVPVHLENVARTLGAGTFTAFWTVTLPLSLRHMYSGAILAWGRAIGEFAGVIMIAYYPFIISTLIYYSFTTDGIHTSRSIAFTVILVSFGVFYLLRRMTRYLGRYDDRV</sequence>
<dbReference type="InterPro" id="IPR035906">
    <property type="entry name" value="MetI-like_sf"/>
</dbReference>
<keyword evidence="3 9" id="KW-0813">Transport</keyword>
<evidence type="ECO:0000256" key="4">
    <source>
        <dbReference type="ARBA" id="ARBA00022475"/>
    </source>
</evidence>
<feature type="transmembrane region" description="Helical" evidence="9">
    <location>
        <begin position="169"/>
        <end position="186"/>
    </location>
</feature>
<comment type="subcellular location">
    <subcellularLocation>
        <location evidence="1 9">Cell membrane</location>
        <topology evidence="1 9">Multi-pass membrane protein</topology>
    </subcellularLocation>
</comment>
<dbReference type="SUPFAM" id="SSF161098">
    <property type="entry name" value="MetI-like"/>
    <property type="match status" value="1"/>
</dbReference>
<evidence type="ECO:0000313" key="12">
    <source>
        <dbReference type="Proteomes" id="UP000184671"/>
    </source>
</evidence>
<evidence type="ECO:0000256" key="7">
    <source>
        <dbReference type="ARBA" id="ARBA00022989"/>
    </source>
</evidence>
<evidence type="ECO:0000313" key="11">
    <source>
        <dbReference type="EMBL" id="SCL74339.1"/>
    </source>
</evidence>
<feature type="transmembrane region" description="Helical" evidence="9">
    <location>
        <begin position="39"/>
        <end position="65"/>
    </location>
</feature>
<feature type="transmembrane region" description="Helical" evidence="9">
    <location>
        <begin position="126"/>
        <end position="149"/>
    </location>
</feature>
<name>A0A1M4MHE6_9EURY</name>
<keyword evidence="7 9" id="KW-1133">Transmembrane helix</keyword>
<evidence type="ECO:0000256" key="5">
    <source>
        <dbReference type="ARBA" id="ARBA00022505"/>
    </source>
</evidence>
<dbReference type="STRING" id="118126.L21_0213"/>
<dbReference type="PANTHER" id="PTHR30183:SF3">
    <property type="entry name" value="MOLYBDENUM TRANSPORT SYSTEM PERMEASE PROTEIN MODB"/>
    <property type="match status" value="1"/>
</dbReference>
<accession>A0A1M4MHE6</accession>
<evidence type="ECO:0000256" key="3">
    <source>
        <dbReference type="ARBA" id="ARBA00022448"/>
    </source>
</evidence>
<feature type="transmembrane region" description="Helical" evidence="9">
    <location>
        <begin position="242"/>
        <end position="263"/>
    </location>
</feature>
<evidence type="ECO:0000256" key="1">
    <source>
        <dbReference type="ARBA" id="ARBA00004651"/>
    </source>
</evidence>
<keyword evidence="4" id="KW-1003">Cell membrane</keyword>
<evidence type="ECO:0000256" key="8">
    <source>
        <dbReference type="ARBA" id="ARBA00023136"/>
    </source>
</evidence>
<feature type="transmembrane region" description="Helical" evidence="9">
    <location>
        <begin position="269"/>
        <end position="289"/>
    </location>
</feature>
<dbReference type="CDD" id="cd06261">
    <property type="entry name" value="TM_PBP2"/>
    <property type="match status" value="1"/>
</dbReference>
<evidence type="ECO:0000256" key="9">
    <source>
        <dbReference type="RuleBase" id="RU363032"/>
    </source>
</evidence>
<gene>
    <name evidence="11" type="primary">cysW_2</name>
    <name evidence="11" type="ORF">L21_0213</name>
</gene>
<dbReference type="PROSITE" id="PS50928">
    <property type="entry name" value="ABC_TM1"/>
    <property type="match status" value="1"/>
</dbReference>
<dbReference type="EMBL" id="FMID01000004">
    <property type="protein sequence ID" value="SCL74339.1"/>
    <property type="molecule type" value="Genomic_DNA"/>
</dbReference>
<dbReference type="AlphaFoldDB" id="A0A1M4MHE6"/>
<protein>
    <submittedName>
        <fullName evidence="11">Sulfate transport system permease protein CysW</fullName>
    </submittedName>
</protein>
<dbReference type="Gene3D" id="1.10.3720.10">
    <property type="entry name" value="MetI-like"/>
    <property type="match status" value="1"/>
</dbReference>
<comment type="similarity">
    <text evidence="2 9">Belongs to the binding-protein-dependent transport system permease family.</text>
</comment>
<keyword evidence="8 9" id="KW-0472">Membrane</keyword>
<feature type="domain" description="ABC transmembrane type-1" evidence="10">
    <location>
        <begin position="89"/>
        <end position="289"/>
    </location>
</feature>
<dbReference type="RefSeq" id="WP_256711847.1">
    <property type="nucleotide sequence ID" value="NZ_FMID01000004.1"/>
</dbReference>
<dbReference type="PANTHER" id="PTHR30183">
    <property type="entry name" value="MOLYBDENUM TRANSPORT SYSTEM PERMEASE PROTEIN MODB"/>
    <property type="match status" value="1"/>
</dbReference>
<dbReference type="GO" id="GO:0055085">
    <property type="term" value="P:transmembrane transport"/>
    <property type="evidence" value="ECO:0007669"/>
    <property type="project" value="InterPro"/>
</dbReference>
<evidence type="ECO:0000256" key="6">
    <source>
        <dbReference type="ARBA" id="ARBA00022692"/>
    </source>
</evidence>
<evidence type="ECO:0000256" key="2">
    <source>
        <dbReference type="ARBA" id="ARBA00009306"/>
    </source>
</evidence>
<dbReference type="GO" id="GO:0005886">
    <property type="term" value="C:plasma membrane"/>
    <property type="evidence" value="ECO:0007669"/>
    <property type="project" value="UniProtKB-SubCell"/>
</dbReference>
<reference evidence="11 12" key="1">
    <citation type="submission" date="2016-08" db="EMBL/GenBank/DDBJ databases">
        <authorList>
            <person name="Seilhamer J.J."/>
        </authorList>
    </citation>
    <scope>NUCLEOTIDE SEQUENCE [LARGE SCALE GENOMIC DNA]</scope>
    <source>
        <strain evidence="11">L21-II-0</strain>
    </source>
</reference>
<dbReference type="Pfam" id="PF00528">
    <property type="entry name" value="BPD_transp_1"/>
    <property type="match status" value="1"/>
</dbReference>
<keyword evidence="6 9" id="KW-0812">Transmembrane</keyword>
<dbReference type="Proteomes" id="UP000184671">
    <property type="component" value="Unassembled WGS sequence"/>
</dbReference>
<organism evidence="11 12">
    <name type="scientific">Methanoculleus chikugoensis</name>
    <dbReference type="NCBI Taxonomy" id="118126"/>
    <lineage>
        <taxon>Archaea</taxon>
        <taxon>Methanobacteriati</taxon>
        <taxon>Methanobacteriota</taxon>
        <taxon>Stenosarchaea group</taxon>
        <taxon>Methanomicrobia</taxon>
        <taxon>Methanomicrobiales</taxon>
        <taxon>Methanomicrobiaceae</taxon>
        <taxon>Methanoculleus</taxon>
    </lineage>
</organism>
<dbReference type="InterPro" id="IPR000515">
    <property type="entry name" value="MetI-like"/>
</dbReference>
<evidence type="ECO:0000259" key="10">
    <source>
        <dbReference type="PROSITE" id="PS50928"/>
    </source>
</evidence>